<dbReference type="InterPro" id="IPR011075">
    <property type="entry name" value="TetR_C"/>
</dbReference>
<keyword evidence="3" id="KW-0804">Transcription</keyword>
<dbReference type="Pfam" id="PF00440">
    <property type="entry name" value="TetR_N"/>
    <property type="match status" value="1"/>
</dbReference>
<evidence type="ECO:0000256" key="1">
    <source>
        <dbReference type="ARBA" id="ARBA00023015"/>
    </source>
</evidence>
<dbReference type="SUPFAM" id="SSF46689">
    <property type="entry name" value="Homeodomain-like"/>
    <property type="match status" value="1"/>
</dbReference>
<dbReference type="InterPro" id="IPR009057">
    <property type="entry name" value="Homeodomain-like_sf"/>
</dbReference>
<feature type="domain" description="HTH tetR-type" evidence="5">
    <location>
        <begin position="6"/>
        <end position="66"/>
    </location>
</feature>
<dbReference type="Pfam" id="PF16925">
    <property type="entry name" value="TetR_C_13"/>
    <property type="match status" value="1"/>
</dbReference>
<comment type="caution">
    <text evidence="6">The sequence shown here is derived from an EMBL/GenBank/DDBJ whole genome shotgun (WGS) entry which is preliminary data.</text>
</comment>
<dbReference type="EMBL" id="VKAD01000001">
    <property type="protein sequence ID" value="TXR53295.1"/>
    <property type="molecule type" value="Genomic_DNA"/>
</dbReference>
<dbReference type="AlphaFoldDB" id="A0A5C8Z599"/>
<evidence type="ECO:0000256" key="3">
    <source>
        <dbReference type="ARBA" id="ARBA00023163"/>
    </source>
</evidence>
<evidence type="ECO:0000313" key="7">
    <source>
        <dbReference type="Proteomes" id="UP000321764"/>
    </source>
</evidence>
<keyword evidence="1" id="KW-0805">Transcription regulation</keyword>
<keyword evidence="7" id="KW-1185">Reference proteome</keyword>
<dbReference type="RefSeq" id="WP_147712537.1">
    <property type="nucleotide sequence ID" value="NZ_VKAD01000001.1"/>
</dbReference>
<dbReference type="OrthoDB" id="270177at2"/>
<dbReference type="InterPro" id="IPR001647">
    <property type="entry name" value="HTH_TetR"/>
</dbReference>
<evidence type="ECO:0000256" key="4">
    <source>
        <dbReference type="PROSITE-ProRule" id="PRU00335"/>
    </source>
</evidence>
<dbReference type="PANTHER" id="PTHR47506">
    <property type="entry name" value="TRANSCRIPTIONAL REGULATORY PROTEIN"/>
    <property type="match status" value="1"/>
</dbReference>
<proteinExistence type="predicted"/>
<reference evidence="6 7" key="1">
    <citation type="submission" date="2019-07" db="EMBL/GenBank/DDBJ databases">
        <title>Reinekea sp. strain SSH23 genome sequencing and assembly.</title>
        <authorList>
            <person name="Kim I."/>
        </authorList>
    </citation>
    <scope>NUCLEOTIDE SEQUENCE [LARGE SCALE GENOMIC DNA]</scope>
    <source>
        <strain evidence="6 7">SSH23</strain>
    </source>
</reference>
<dbReference type="Proteomes" id="UP000321764">
    <property type="component" value="Unassembled WGS sequence"/>
</dbReference>
<feature type="DNA-binding region" description="H-T-H motif" evidence="4">
    <location>
        <begin position="29"/>
        <end position="48"/>
    </location>
</feature>
<protein>
    <submittedName>
        <fullName evidence="6">TetR/AcrR family transcriptional regulator</fullName>
    </submittedName>
</protein>
<keyword evidence="2 4" id="KW-0238">DNA-binding</keyword>
<dbReference type="PANTHER" id="PTHR47506:SF10">
    <property type="entry name" value="TRANSCRIPTIONAL REGULATORY PROTEIN"/>
    <property type="match status" value="1"/>
</dbReference>
<dbReference type="Gene3D" id="1.10.357.10">
    <property type="entry name" value="Tetracycline Repressor, domain 2"/>
    <property type="match status" value="1"/>
</dbReference>
<sequence>MSNSAKFDRLQVIEKATQLYWQRGYHATSMRNLQDAINMRPGSIYAAFGSKDGVFKEALEHYAQQSLAGLSRARQQHSSPLAALKQMIHDTVVESRKDAPSCLCMLAKTVAELTEDQAELLSLAKHKLKRIEQGFAELLSEAQQQGEIGSEYDVDQLAQYVQVQIMGLRSYGKANDDAPLERMVEQMFERYLA</sequence>
<gene>
    <name evidence="6" type="ORF">FME95_01610</name>
</gene>
<dbReference type="GO" id="GO:0003677">
    <property type="term" value="F:DNA binding"/>
    <property type="evidence" value="ECO:0007669"/>
    <property type="project" value="UniProtKB-UniRule"/>
</dbReference>
<evidence type="ECO:0000256" key="2">
    <source>
        <dbReference type="ARBA" id="ARBA00023125"/>
    </source>
</evidence>
<name>A0A5C8Z599_9GAMM</name>
<dbReference type="Gene3D" id="1.10.10.60">
    <property type="entry name" value="Homeodomain-like"/>
    <property type="match status" value="1"/>
</dbReference>
<evidence type="ECO:0000259" key="5">
    <source>
        <dbReference type="PROSITE" id="PS50977"/>
    </source>
</evidence>
<accession>A0A5C8Z599</accession>
<evidence type="ECO:0000313" key="6">
    <source>
        <dbReference type="EMBL" id="TXR53295.1"/>
    </source>
</evidence>
<dbReference type="InterPro" id="IPR036271">
    <property type="entry name" value="Tet_transcr_reg_TetR-rel_C_sf"/>
</dbReference>
<dbReference type="PROSITE" id="PS50977">
    <property type="entry name" value="HTH_TETR_2"/>
    <property type="match status" value="1"/>
</dbReference>
<dbReference type="SUPFAM" id="SSF48498">
    <property type="entry name" value="Tetracyclin repressor-like, C-terminal domain"/>
    <property type="match status" value="1"/>
</dbReference>
<organism evidence="6 7">
    <name type="scientific">Reinekea thalattae</name>
    <dbReference type="NCBI Taxonomy" id="2593301"/>
    <lineage>
        <taxon>Bacteria</taxon>
        <taxon>Pseudomonadati</taxon>
        <taxon>Pseudomonadota</taxon>
        <taxon>Gammaproteobacteria</taxon>
        <taxon>Oceanospirillales</taxon>
        <taxon>Saccharospirillaceae</taxon>
        <taxon>Reinekea</taxon>
    </lineage>
</organism>